<accession>A0A7W4Z535</accession>
<dbReference type="EMBL" id="JACHWY010000001">
    <property type="protein sequence ID" value="MBB3046727.1"/>
    <property type="molecule type" value="Genomic_DNA"/>
</dbReference>
<sequence>MPKQTRNIKSGLSVRRNEKGASAIEFSIVLPVFMALLYGIVTYATVFLLIQSFTYASEDALRAAVAVDCEGLTSQECIDDRITPAIRSQVVASLDWLPPSVKSIVLGTSGEEVVVNCSGDTCTVEVRYDNYDTNPLIPAVTLPAIGTIPRIPQHLIGRASLRV</sequence>
<reference evidence="3 4" key="1">
    <citation type="submission" date="2020-08" db="EMBL/GenBank/DDBJ databases">
        <title>Genomic Encyclopedia of Type Strains, Phase III (KMG-III): the genomes of soil and plant-associated and newly described type strains.</title>
        <authorList>
            <person name="Whitman W."/>
        </authorList>
    </citation>
    <scope>NUCLEOTIDE SEQUENCE [LARGE SCALE GENOMIC DNA]</scope>
    <source>
        <strain evidence="3 4">CECT 8654</strain>
    </source>
</reference>
<keyword evidence="1" id="KW-1133">Transmembrane helix</keyword>
<keyword evidence="1" id="KW-0812">Transmembrane</keyword>
<organism evidence="3 4">
    <name type="scientific">Litorivivens lipolytica</name>
    <dbReference type="NCBI Taxonomy" id="1524264"/>
    <lineage>
        <taxon>Bacteria</taxon>
        <taxon>Pseudomonadati</taxon>
        <taxon>Pseudomonadota</taxon>
        <taxon>Gammaproteobacteria</taxon>
        <taxon>Litorivivens</taxon>
    </lineage>
</organism>
<keyword evidence="1" id="KW-0472">Membrane</keyword>
<proteinExistence type="predicted"/>
<dbReference type="InterPro" id="IPR012495">
    <property type="entry name" value="TadE-like_dom"/>
</dbReference>
<comment type="caution">
    <text evidence="3">The sequence shown here is derived from an EMBL/GenBank/DDBJ whole genome shotgun (WGS) entry which is preliminary data.</text>
</comment>
<evidence type="ECO:0000313" key="4">
    <source>
        <dbReference type="Proteomes" id="UP000537130"/>
    </source>
</evidence>
<protein>
    <submittedName>
        <fullName evidence="3">Flp pilus assembly protein TadG</fullName>
    </submittedName>
</protein>
<name>A0A7W4Z535_9GAMM</name>
<gene>
    <name evidence="3" type="ORF">FHR99_000963</name>
</gene>
<keyword evidence="4" id="KW-1185">Reference proteome</keyword>
<feature type="domain" description="TadE-like" evidence="2">
    <location>
        <begin position="20"/>
        <end position="62"/>
    </location>
</feature>
<dbReference type="AlphaFoldDB" id="A0A7W4Z535"/>
<dbReference type="Proteomes" id="UP000537130">
    <property type="component" value="Unassembled WGS sequence"/>
</dbReference>
<evidence type="ECO:0000259" key="2">
    <source>
        <dbReference type="Pfam" id="PF07811"/>
    </source>
</evidence>
<evidence type="ECO:0000313" key="3">
    <source>
        <dbReference type="EMBL" id="MBB3046727.1"/>
    </source>
</evidence>
<dbReference type="Pfam" id="PF07811">
    <property type="entry name" value="TadE"/>
    <property type="match status" value="1"/>
</dbReference>
<dbReference type="RefSeq" id="WP_183409403.1">
    <property type="nucleotide sequence ID" value="NZ_JACHWY010000001.1"/>
</dbReference>
<evidence type="ECO:0000256" key="1">
    <source>
        <dbReference type="SAM" id="Phobius"/>
    </source>
</evidence>
<feature type="transmembrane region" description="Helical" evidence="1">
    <location>
        <begin position="21"/>
        <end position="50"/>
    </location>
</feature>